<keyword evidence="2" id="KW-1185">Reference proteome</keyword>
<proteinExistence type="predicted"/>
<name>A0A0B1RX78_OESDE</name>
<dbReference type="OrthoDB" id="10251242at2759"/>
<dbReference type="AlphaFoldDB" id="A0A0B1RX78"/>
<sequence length="35" mass="3969">MLKAIDETNKKIFNDDRTYSALINTGDGVHLAFKK</sequence>
<dbReference type="Proteomes" id="UP000053660">
    <property type="component" value="Unassembled WGS sequence"/>
</dbReference>
<evidence type="ECO:0000313" key="2">
    <source>
        <dbReference type="Proteomes" id="UP000053660"/>
    </source>
</evidence>
<organism evidence="1 2">
    <name type="scientific">Oesophagostomum dentatum</name>
    <name type="common">Nodular worm</name>
    <dbReference type="NCBI Taxonomy" id="61180"/>
    <lineage>
        <taxon>Eukaryota</taxon>
        <taxon>Metazoa</taxon>
        <taxon>Ecdysozoa</taxon>
        <taxon>Nematoda</taxon>
        <taxon>Chromadorea</taxon>
        <taxon>Rhabditida</taxon>
        <taxon>Rhabditina</taxon>
        <taxon>Rhabditomorpha</taxon>
        <taxon>Strongyloidea</taxon>
        <taxon>Strongylidae</taxon>
        <taxon>Oesophagostomum</taxon>
    </lineage>
</organism>
<dbReference type="EMBL" id="KN610905">
    <property type="protein sequence ID" value="KHJ77294.1"/>
    <property type="molecule type" value="Genomic_DNA"/>
</dbReference>
<accession>A0A0B1RX78</accession>
<protein>
    <submittedName>
        <fullName evidence="1">Uncharacterized protein</fullName>
    </submittedName>
</protein>
<evidence type="ECO:0000313" key="1">
    <source>
        <dbReference type="EMBL" id="KHJ77294.1"/>
    </source>
</evidence>
<reference evidence="1 2" key="1">
    <citation type="submission" date="2014-03" db="EMBL/GenBank/DDBJ databases">
        <title>Draft genome of the hookworm Oesophagostomum dentatum.</title>
        <authorList>
            <person name="Mitreva M."/>
        </authorList>
    </citation>
    <scope>NUCLEOTIDE SEQUENCE [LARGE SCALE GENOMIC DNA]</scope>
    <source>
        <strain evidence="1 2">OD-Hann</strain>
    </source>
</reference>
<gene>
    <name evidence="1" type="ORF">OESDEN_23086</name>
</gene>